<keyword evidence="2" id="KW-1185">Reference proteome</keyword>
<dbReference type="STRING" id="1280514.AXFE_23850"/>
<organism evidence="1 2">
    <name type="scientific">Acidithrix ferrooxidans</name>
    <dbReference type="NCBI Taxonomy" id="1280514"/>
    <lineage>
        <taxon>Bacteria</taxon>
        <taxon>Bacillati</taxon>
        <taxon>Actinomycetota</taxon>
        <taxon>Acidimicrobiia</taxon>
        <taxon>Acidimicrobiales</taxon>
        <taxon>Acidimicrobiaceae</taxon>
        <taxon>Acidithrix</taxon>
    </lineage>
</organism>
<dbReference type="AlphaFoldDB" id="A0A0D8HFI0"/>
<sequence length="135" mass="15298">MRPSRLAEFERWIENWLSDSPGESLGALTEFRHHSLLLGALTLKVNSVFLVFLTVYTSTNKPGGLDTQRLLFLELPFYSSLRVISSELGRALDSLIVATEPLWLSSSFSFPVDKSDSADQQSQIYRPFEFSPRLL</sequence>
<dbReference type="EMBL" id="JXYS01000075">
    <property type="protein sequence ID" value="KJF16720.1"/>
    <property type="molecule type" value="Genomic_DNA"/>
</dbReference>
<reference evidence="1 2" key="1">
    <citation type="submission" date="2015-01" db="EMBL/GenBank/DDBJ databases">
        <title>Draft genome of the acidophilic iron oxidizer Acidithrix ferrooxidans strain Py-F3.</title>
        <authorList>
            <person name="Poehlein A."/>
            <person name="Eisen S."/>
            <person name="Schloemann M."/>
            <person name="Johnson B.D."/>
            <person name="Daniel R."/>
            <person name="Muehling M."/>
        </authorList>
    </citation>
    <scope>NUCLEOTIDE SEQUENCE [LARGE SCALE GENOMIC DNA]</scope>
    <source>
        <strain evidence="1 2">Py-F3</strain>
    </source>
</reference>
<name>A0A0D8HFI0_9ACTN</name>
<protein>
    <submittedName>
        <fullName evidence="1">Uncharacterized protein</fullName>
    </submittedName>
</protein>
<comment type="caution">
    <text evidence="1">The sequence shown here is derived from an EMBL/GenBank/DDBJ whole genome shotgun (WGS) entry which is preliminary data.</text>
</comment>
<evidence type="ECO:0000313" key="2">
    <source>
        <dbReference type="Proteomes" id="UP000032360"/>
    </source>
</evidence>
<evidence type="ECO:0000313" key="1">
    <source>
        <dbReference type="EMBL" id="KJF16720.1"/>
    </source>
</evidence>
<gene>
    <name evidence="1" type="ORF">AXFE_23850</name>
</gene>
<proteinExistence type="predicted"/>
<accession>A0A0D8HFI0</accession>
<dbReference type="Proteomes" id="UP000032360">
    <property type="component" value="Unassembled WGS sequence"/>
</dbReference>